<feature type="compositionally biased region" description="Basic and acidic residues" evidence="1">
    <location>
        <begin position="1"/>
        <end position="12"/>
    </location>
</feature>
<dbReference type="EMBL" id="CP061032">
    <property type="protein sequence ID" value="QNP90445.1"/>
    <property type="molecule type" value="Genomic_DNA"/>
</dbReference>
<reference evidence="5 6" key="1">
    <citation type="submission" date="2020-08" db="EMBL/GenBank/DDBJ databases">
        <title>novel species in genus Corynebacterium.</title>
        <authorList>
            <person name="Zhang G."/>
        </authorList>
    </citation>
    <scope>NUCLEOTIDE SEQUENCE [LARGE SCALE GENOMIC DNA]</scope>
    <source>
        <strain evidence="5 6">zg-917</strain>
        <strain evidence="4">Zg-917</strain>
    </source>
</reference>
<proteinExistence type="predicted"/>
<dbReference type="Pfam" id="PF22513">
    <property type="entry name" value="FitA-like_RHH"/>
    <property type="match status" value="1"/>
</dbReference>
<feature type="domain" description="Antitoxin FitA-like ribbon-helix-helix" evidence="2">
    <location>
        <begin position="28"/>
        <end position="66"/>
    </location>
</feature>
<accession>A0A7H0JZH9</accession>
<dbReference type="RefSeq" id="WP_171193262.1">
    <property type="nucleotide sequence ID" value="NZ_CP061032.1"/>
</dbReference>
<dbReference type="InterPro" id="IPR053853">
    <property type="entry name" value="FitA-like_RHH"/>
</dbReference>
<gene>
    <name evidence="3" type="ORF">H7348_09935</name>
    <name evidence="4" type="ORF">IAU68_01215</name>
</gene>
<feature type="region of interest" description="Disordered" evidence="1">
    <location>
        <begin position="1"/>
        <end position="21"/>
    </location>
</feature>
<keyword evidence="6" id="KW-1185">Reference proteome</keyword>
<evidence type="ECO:0000313" key="3">
    <source>
        <dbReference type="EMBL" id="MBC3179618.1"/>
    </source>
</evidence>
<dbReference type="EMBL" id="JACMYE010000008">
    <property type="protein sequence ID" value="MBC3179618.1"/>
    <property type="molecule type" value="Genomic_DNA"/>
</dbReference>
<dbReference type="SUPFAM" id="SSF47598">
    <property type="entry name" value="Ribbon-helix-helix"/>
    <property type="match status" value="1"/>
</dbReference>
<evidence type="ECO:0000313" key="6">
    <source>
        <dbReference type="Proteomes" id="UP000642876"/>
    </source>
</evidence>
<keyword evidence="4" id="KW-0238">DNA-binding</keyword>
<organism evidence="4 5">
    <name type="scientific">Corynebacterium lujinxingii</name>
    <dbReference type="NCBI Taxonomy" id="2763010"/>
    <lineage>
        <taxon>Bacteria</taxon>
        <taxon>Bacillati</taxon>
        <taxon>Actinomycetota</taxon>
        <taxon>Actinomycetes</taxon>
        <taxon>Mycobacteriales</taxon>
        <taxon>Corynebacteriaceae</taxon>
        <taxon>Corynebacterium</taxon>
    </lineage>
</organism>
<evidence type="ECO:0000313" key="4">
    <source>
        <dbReference type="EMBL" id="QNP90445.1"/>
    </source>
</evidence>
<evidence type="ECO:0000256" key="1">
    <source>
        <dbReference type="SAM" id="MobiDB-lite"/>
    </source>
</evidence>
<dbReference type="KEGG" id="cluj:IAU68_01215"/>
<dbReference type="InterPro" id="IPR013321">
    <property type="entry name" value="Arc_rbn_hlx_hlx"/>
</dbReference>
<evidence type="ECO:0000259" key="2">
    <source>
        <dbReference type="Pfam" id="PF22513"/>
    </source>
</evidence>
<dbReference type="Gene3D" id="1.10.1220.10">
    <property type="entry name" value="Met repressor-like"/>
    <property type="match status" value="1"/>
</dbReference>
<evidence type="ECO:0000313" key="5">
    <source>
        <dbReference type="Proteomes" id="UP000516235"/>
    </source>
</evidence>
<dbReference type="GO" id="GO:0006355">
    <property type="term" value="P:regulation of DNA-templated transcription"/>
    <property type="evidence" value="ECO:0007669"/>
    <property type="project" value="InterPro"/>
</dbReference>
<dbReference type="Proteomes" id="UP000642876">
    <property type="component" value="Unassembled WGS sequence"/>
</dbReference>
<dbReference type="InterPro" id="IPR010985">
    <property type="entry name" value="Ribbon_hlx_hlx"/>
</dbReference>
<dbReference type="Proteomes" id="UP000516235">
    <property type="component" value="Chromosome"/>
</dbReference>
<protein>
    <submittedName>
        <fullName evidence="4">Arc family DNA-binding protein</fullName>
    </submittedName>
</protein>
<sequence>MTTIDKGTETRSVKRTATTVAEKPAKTATLTIRGVDERVRRKIKLQASMNGRSMEAEIRHILEEAVRPVNVGLEFYQLGRDFGGLDDFADAVDEVIAARRGGR</sequence>
<name>A0A7H0JZH9_9CORY</name>
<dbReference type="AlphaFoldDB" id="A0A7H0JZH9"/>
<dbReference type="GO" id="GO:0003677">
    <property type="term" value="F:DNA binding"/>
    <property type="evidence" value="ECO:0007669"/>
    <property type="project" value="UniProtKB-KW"/>
</dbReference>